<dbReference type="InterPro" id="IPR036955">
    <property type="entry name" value="AP2/ERF_dom_sf"/>
</dbReference>
<keyword evidence="3" id="KW-0238">DNA-binding</keyword>
<evidence type="ECO:0000313" key="10">
    <source>
        <dbReference type="EMBL" id="KAK4799889.1"/>
    </source>
</evidence>
<sequence>MLDLNVEIISHESLSIGDEKVIMVAEDGVVVVEEDANAAAKCGAKFEEEEQHSAEILSSSSVINDEESLAVGHDQNFSSVAPAAFVFDVFKNKDGNDHNGTAAQEVATRQLFPVPDGGEAAELRLGPMASASTATRNQWLKLSFAGGGLRESGGPSMTGELIHLQPPKPQPVRSRRGPRSRSSQYRGVTFYRRTGRWESHIWDCGKQVYLGGFDTAYAAARAYDRAALKFRGAGADINSNINDYEEDMKQMGNLTKEEFVQVLRRQGTGFSRSNRKSRAMGLQRAQEVAVDQFNGQEAMADLSQHGSIYECWKASPEADCVGIGGHHLDLNLGMAPSSASNSNTIDAAGNHHTGYMDWQGPSRDIPMRTAVEKKRRMEAKAPSSSSIGWKMEIRGNYGGISGNPSMPFVFTMKAANAASSGFSSYSSYSSAPSSPSTRHLHHFFSAPSPSHSQQIRIMKPSSYPIDASNPPSS</sequence>
<comment type="similarity">
    <text evidence="7">Belongs to the AP2/ERF transcription factor family. AP2 subfamily.</text>
</comment>
<reference evidence="10 11" key="1">
    <citation type="journal article" date="2023" name="Hortic Res">
        <title>Pangenome of water caltrop reveals structural variations and asymmetric subgenome divergence after allopolyploidization.</title>
        <authorList>
            <person name="Zhang X."/>
            <person name="Chen Y."/>
            <person name="Wang L."/>
            <person name="Yuan Y."/>
            <person name="Fang M."/>
            <person name="Shi L."/>
            <person name="Lu R."/>
            <person name="Comes H.P."/>
            <person name="Ma Y."/>
            <person name="Chen Y."/>
            <person name="Huang G."/>
            <person name="Zhou Y."/>
            <person name="Zheng Z."/>
            <person name="Qiu Y."/>
        </authorList>
    </citation>
    <scope>NUCLEOTIDE SEQUENCE [LARGE SCALE GENOMIC DNA]</scope>
    <source>
        <strain evidence="10">F231</strain>
    </source>
</reference>
<accession>A0AAN7M812</accession>
<dbReference type="FunFam" id="3.30.730.10:FF:000004">
    <property type="entry name" value="AP2-like ethylene-responsive transcription factor"/>
    <property type="match status" value="1"/>
</dbReference>
<feature type="region of interest" description="Disordered" evidence="8">
    <location>
        <begin position="155"/>
        <end position="184"/>
    </location>
</feature>
<keyword evidence="6" id="KW-0539">Nucleus</keyword>
<name>A0AAN7M812_TRANT</name>
<organism evidence="10 11">
    <name type="scientific">Trapa natans</name>
    <name type="common">Water chestnut</name>
    <dbReference type="NCBI Taxonomy" id="22666"/>
    <lineage>
        <taxon>Eukaryota</taxon>
        <taxon>Viridiplantae</taxon>
        <taxon>Streptophyta</taxon>
        <taxon>Embryophyta</taxon>
        <taxon>Tracheophyta</taxon>
        <taxon>Spermatophyta</taxon>
        <taxon>Magnoliopsida</taxon>
        <taxon>eudicotyledons</taxon>
        <taxon>Gunneridae</taxon>
        <taxon>Pentapetalae</taxon>
        <taxon>rosids</taxon>
        <taxon>malvids</taxon>
        <taxon>Myrtales</taxon>
        <taxon>Lythraceae</taxon>
        <taxon>Trapa</taxon>
    </lineage>
</organism>
<evidence type="ECO:0000313" key="11">
    <source>
        <dbReference type="Proteomes" id="UP001346149"/>
    </source>
</evidence>
<dbReference type="AlphaFoldDB" id="A0AAN7M812"/>
<evidence type="ECO:0000256" key="3">
    <source>
        <dbReference type="ARBA" id="ARBA00023125"/>
    </source>
</evidence>
<feature type="domain" description="AP2/ERF" evidence="9">
    <location>
        <begin position="184"/>
        <end position="240"/>
    </location>
</feature>
<dbReference type="GO" id="GO:0003677">
    <property type="term" value="F:DNA binding"/>
    <property type="evidence" value="ECO:0007669"/>
    <property type="project" value="UniProtKB-KW"/>
</dbReference>
<dbReference type="PANTHER" id="PTHR32467:SF118">
    <property type="entry name" value="ETHYLENE-RESPONSIVE TRANSCRIPTION FACTOR RAP2-7"/>
    <property type="match status" value="1"/>
</dbReference>
<dbReference type="Gene3D" id="3.30.730.10">
    <property type="entry name" value="AP2/ERF domain"/>
    <property type="match status" value="1"/>
</dbReference>
<dbReference type="SUPFAM" id="SSF54171">
    <property type="entry name" value="DNA-binding domain"/>
    <property type="match status" value="1"/>
</dbReference>
<gene>
    <name evidence="10" type="ORF">SAY86_025254</name>
</gene>
<evidence type="ECO:0000256" key="6">
    <source>
        <dbReference type="ARBA" id="ARBA00023242"/>
    </source>
</evidence>
<keyword evidence="5" id="KW-0804">Transcription</keyword>
<protein>
    <recommendedName>
        <fullName evidence="9">AP2/ERF domain-containing protein</fullName>
    </recommendedName>
</protein>
<dbReference type="PANTHER" id="PTHR32467">
    <property type="entry name" value="AP2-LIKE ETHYLENE-RESPONSIVE TRANSCRIPTION FACTOR"/>
    <property type="match status" value="1"/>
</dbReference>
<dbReference type="InterPro" id="IPR016177">
    <property type="entry name" value="DNA-bd_dom_sf"/>
</dbReference>
<dbReference type="Proteomes" id="UP001346149">
    <property type="component" value="Unassembled WGS sequence"/>
</dbReference>
<comment type="caution">
    <text evidence="10">The sequence shown here is derived from an EMBL/GenBank/DDBJ whole genome shotgun (WGS) entry which is preliminary data.</text>
</comment>
<evidence type="ECO:0000256" key="4">
    <source>
        <dbReference type="ARBA" id="ARBA00023159"/>
    </source>
</evidence>
<evidence type="ECO:0000256" key="5">
    <source>
        <dbReference type="ARBA" id="ARBA00023163"/>
    </source>
</evidence>
<evidence type="ECO:0000256" key="8">
    <source>
        <dbReference type="SAM" id="MobiDB-lite"/>
    </source>
</evidence>
<keyword evidence="4" id="KW-0010">Activator</keyword>
<keyword evidence="11" id="KW-1185">Reference proteome</keyword>
<keyword evidence="2" id="KW-0805">Transcription regulation</keyword>
<comment type="subcellular location">
    <subcellularLocation>
        <location evidence="1">Nucleus</location>
    </subcellularLocation>
</comment>
<dbReference type="GO" id="GO:0005634">
    <property type="term" value="C:nucleus"/>
    <property type="evidence" value="ECO:0007669"/>
    <property type="project" value="UniProtKB-SubCell"/>
</dbReference>
<evidence type="ECO:0000256" key="2">
    <source>
        <dbReference type="ARBA" id="ARBA00023015"/>
    </source>
</evidence>
<dbReference type="InterPro" id="IPR001471">
    <property type="entry name" value="AP2/ERF_dom"/>
</dbReference>
<feature type="compositionally biased region" description="Low complexity" evidence="8">
    <location>
        <begin position="443"/>
        <end position="452"/>
    </location>
</feature>
<dbReference type="GO" id="GO:0003700">
    <property type="term" value="F:DNA-binding transcription factor activity"/>
    <property type="evidence" value="ECO:0007669"/>
    <property type="project" value="InterPro"/>
</dbReference>
<dbReference type="SMART" id="SM00380">
    <property type="entry name" value="AP2"/>
    <property type="match status" value="1"/>
</dbReference>
<evidence type="ECO:0000256" key="1">
    <source>
        <dbReference type="ARBA" id="ARBA00004123"/>
    </source>
</evidence>
<evidence type="ECO:0000259" key="9">
    <source>
        <dbReference type="PROSITE" id="PS51032"/>
    </source>
</evidence>
<dbReference type="Pfam" id="PF00847">
    <property type="entry name" value="AP2"/>
    <property type="match status" value="1"/>
</dbReference>
<evidence type="ECO:0000256" key="7">
    <source>
        <dbReference type="ARBA" id="ARBA00037973"/>
    </source>
</evidence>
<dbReference type="PROSITE" id="PS51032">
    <property type="entry name" value="AP2_ERF"/>
    <property type="match status" value="1"/>
</dbReference>
<proteinExistence type="inferred from homology"/>
<feature type="region of interest" description="Disordered" evidence="8">
    <location>
        <begin position="436"/>
        <end position="455"/>
    </location>
</feature>
<dbReference type="EMBL" id="JAXQNO010000004">
    <property type="protein sequence ID" value="KAK4799889.1"/>
    <property type="molecule type" value="Genomic_DNA"/>
</dbReference>